<evidence type="ECO:0000256" key="3">
    <source>
        <dbReference type="ARBA" id="ARBA00012737"/>
    </source>
</evidence>
<dbReference type="Pfam" id="PF00733">
    <property type="entry name" value="Asn_synthase"/>
    <property type="match status" value="1"/>
</dbReference>
<evidence type="ECO:0000256" key="8">
    <source>
        <dbReference type="PIRSR" id="PIRSR001589-1"/>
    </source>
</evidence>
<protein>
    <recommendedName>
        <fullName evidence="3">asparagine synthase (glutamine-hydrolyzing)</fullName>
        <ecNumber evidence="3">6.3.5.4</ecNumber>
    </recommendedName>
</protein>
<feature type="domain" description="Glutamine amidotransferase type-2" evidence="10">
    <location>
        <begin position="2"/>
        <end position="218"/>
    </location>
</feature>
<dbReference type="InterPro" id="IPR033738">
    <property type="entry name" value="AsnB_N"/>
</dbReference>
<dbReference type="InterPro" id="IPR051786">
    <property type="entry name" value="ASN_synthetase/amidase"/>
</dbReference>
<dbReference type="SUPFAM" id="SSF52402">
    <property type="entry name" value="Adenine nucleotide alpha hydrolases-like"/>
    <property type="match status" value="1"/>
</dbReference>
<dbReference type="InterPro" id="IPR017932">
    <property type="entry name" value="GATase_2_dom"/>
</dbReference>
<dbReference type="Gene3D" id="3.40.50.620">
    <property type="entry name" value="HUPs"/>
    <property type="match status" value="2"/>
</dbReference>
<dbReference type="RefSeq" id="WP_091548778.1">
    <property type="nucleotide sequence ID" value="NZ_FONY01000037.1"/>
</dbReference>
<dbReference type="GO" id="GO:0006529">
    <property type="term" value="P:asparagine biosynthetic process"/>
    <property type="evidence" value="ECO:0007669"/>
    <property type="project" value="UniProtKB-KW"/>
</dbReference>
<feature type="active site" description="For GATase activity" evidence="8">
    <location>
        <position position="2"/>
    </location>
</feature>
<dbReference type="PANTHER" id="PTHR43284:SF1">
    <property type="entry name" value="ASPARAGINE SYNTHETASE"/>
    <property type="match status" value="1"/>
</dbReference>
<evidence type="ECO:0000259" key="10">
    <source>
        <dbReference type="PROSITE" id="PS51278"/>
    </source>
</evidence>
<comment type="catalytic activity">
    <reaction evidence="7">
        <text>L-aspartate + L-glutamine + ATP + H2O = L-asparagine + L-glutamate + AMP + diphosphate + H(+)</text>
        <dbReference type="Rhea" id="RHEA:12228"/>
        <dbReference type="ChEBI" id="CHEBI:15377"/>
        <dbReference type="ChEBI" id="CHEBI:15378"/>
        <dbReference type="ChEBI" id="CHEBI:29985"/>
        <dbReference type="ChEBI" id="CHEBI:29991"/>
        <dbReference type="ChEBI" id="CHEBI:30616"/>
        <dbReference type="ChEBI" id="CHEBI:33019"/>
        <dbReference type="ChEBI" id="CHEBI:58048"/>
        <dbReference type="ChEBI" id="CHEBI:58359"/>
        <dbReference type="ChEBI" id="CHEBI:456215"/>
        <dbReference type="EC" id="6.3.5.4"/>
    </reaction>
</comment>
<keyword evidence="5 9" id="KW-0067">ATP-binding</keyword>
<evidence type="ECO:0000313" key="11">
    <source>
        <dbReference type="EMBL" id="SFF46134.1"/>
    </source>
</evidence>
<dbReference type="EMBL" id="FONY01000037">
    <property type="protein sequence ID" value="SFF46134.1"/>
    <property type="molecule type" value="Genomic_DNA"/>
</dbReference>
<name>A0A1I2IV35_9BACT</name>
<comment type="similarity">
    <text evidence="2">Belongs to the asparagine synthetase family.</text>
</comment>
<keyword evidence="6 8" id="KW-0315">Glutamine amidotransferase</keyword>
<dbReference type="PROSITE" id="PS51278">
    <property type="entry name" value="GATASE_TYPE_2"/>
    <property type="match status" value="1"/>
</dbReference>
<proteinExistence type="inferred from homology"/>
<dbReference type="GO" id="GO:0005829">
    <property type="term" value="C:cytosol"/>
    <property type="evidence" value="ECO:0007669"/>
    <property type="project" value="TreeGrafter"/>
</dbReference>
<dbReference type="AlphaFoldDB" id="A0A1I2IV35"/>
<dbReference type="InterPro" id="IPR014729">
    <property type="entry name" value="Rossmann-like_a/b/a_fold"/>
</dbReference>
<evidence type="ECO:0000256" key="4">
    <source>
        <dbReference type="ARBA" id="ARBA00022741"/>
    </source>
</evidence>
<keyword evidence="12" id="KW-1185">Reference proteome</keyword>
<organism evidence="11 12">
    <name type="scientific">Thermoflexibacter ruber</name>
    <dbReference type="NCBI Taxonomy" id="1003"/>
    <lineage>
        <taxon>Bacteria</taxon>
        <taxon>Pseudomonadati</taxon>
        <taxon>Bacteroidota</taxon>
        <taxon>Cytophagia</taxon>
        <taxon>Cytophagales</taxon>
        <taxon>Thermoflexibacteraceae</taxon>
        <taxon>Thermoflexibacter</taxon>
    </lineage>
</organism>
<accession>A0A1I2IV35</accession>
<evidence type="ECO:0000256" key="2">
    <source>
        <dbReference type="ARBA" id="ARBA00005752"/>
    </source>
</evidence>
<evidence type="ECO:0000256" key="1">
    <source>
        <dbReference type="ARBA" id="ARBA00005187"/>
    </source>
</evidence>
<evidence type="ECO:0000256" key="7">
    <source>
        <dbReference type="ARBA" id="ARBA00048741"/>
    </source>
</evidence>
<dbReference type="GO" id="GO:0005524">
    <property type="term" value="F:ATP binding"/>
    <property type="evidence" value="ECO:0007669"/>
    <property type="project" value="UniProtKB-KW"/>
</dbReference>
<dbReference type="InterPro" id="IPR006426">
    <property type="entry name" value="Asn_synth_AEB"/>
</dbReference>
<keyword evidence="4 9" id="KW-0547">Nucleotide-binding</keyword>
<dbReference type="InterPro" id="IPR001962">
    <property type="entry name" value="Asn_synthase"/>
</dbReference>
<keyword evidence="8" id="KW-0028">Amino-acid biosynthesis</keyword>
<dbReference type="PANTHER" id="PTHR43284">
    <property type="entry name" value="ASPARAGINE SYNTHETASE (GLUTAMINE-HYDROLYZING)"/>
    <property type="match status" value="1"/>
</dbReference>
<reference evidence="11 12" key="1">
    <citation type="submission" date="2016-10" db="EMBL/GenBank/DDBJ databases">
        <authorList>
            <person name="de Groot N.N."/>
        </authorList>
    </citation>
    <scope>NUCLEOTIDE SEQUENCE [LARGE SCALE GENOMIC DNA]</scope>
    <source>
        <strain>GEY</strain>
        <strain evidence="12">DSM 9560</strain>
    </source>
</reference>
<feature type="binding site" evidence="9">
    <location>
        <position position="102"/>
    </location>
    <ligand>
        <name>L-glutamine</name>
        <dbReference type="ChEBI" id="CHEBI:58359"/>
    </ligand>
</feature>
<dbReference type="Pfam" id="PF13537">
    <property type="entry name" value="GATase_7"/>
    <property type="match status" value="1"/>
</dbReference>
<dbReference type="GO" id="GO:0004066">
    <property type="term" value="F:asparagine synthase (glutamine-hydrolyzing) activity"/>
    <property type="evidence" value="ECO:0007669"/>
    <property type="project" value="UniProtKB-EC"/>
</dbReference>
<gene>
    <name evidence="11" type="ORF">SAMN04488541_103725</name>
</gene>
<evidence type="ECO:0000313" key="12">
    <source>
        <dbReference type="Proteomes" id="UP000199513"/>
    </source>
</evidence>
<evidence type="ECO:0000256" key="9">
    <source>
        <dbReference type="PIRSR" id="PIRSR001589-2"/>
    </source>
</evidence>
<evidence type="ECO:0000256" key="6">
    <source>
        <dbReference type="ARBA" id="ARBA00022962"/>
    </source>
</evidence>
<dbReference type="PIRSF" id="PIRSF001589">
    <property type="entry name" value="Asn_synthetase_glu-h"/>
    <property type="match status" value="1"/>
</dbReference>
<dbReference type="EC" id="6.3.5.4" evidence="3"/>
<dbReference type="NCBIfam" id="TIGR01536">
    <property type="entry name" value="asn_synth_AEB"/>
    <property type="match status" value="1"/>
</dbReference>
<dbReference type="Proteomes" id="UP000199513">
    <property type="component" value="Unassembled WGS sequence"/>
</dbReference>
<dbReference type="CDD" id="cd00712">
    <property type="entry name" value="AsnB"/>
    <property type="match status" value="1"/>
</dbReference>
<sequence>MCGITGVWHLDKQPIFEEKIVDFTNSLSHRGPDGQGIYIDNEAHLALGHRRLSILDLSERGKQPMTYANGRYWITFNGEIFNFIELRKELIGKGYKFLSDTDTEIILAAWDYWGVDCLMKFNGMWAFAIWDSWEKSLFLARDRFAISPLYYTFIPHQLFAFASETIAFKYLEGFERRFDYQKVQHEIVENQHLDSLGHTIFENIYQVIGGHYLFIRPNQNSIQQKRWWNTLDNLVSVPEKYEDQVTQFKEIFDNSCLLRLRSDVPIGTALSGGLDSSSIYCNIHQLRKAIKTSFERVPTNWQRAYIAVFPNTSQDEKHFADQVIDYTQGEARYIYPDAENISKNLIESTLLFDHIYDSPIFSSSAVYKAMRQDGIRVSLDGHGVDEMLLGYPHLVKMAYKQATQAGNSQFAQDIETTYLQMFSIAEREKAKQRLLENHKVPFKLKTFLYENLTPHFLRSIYKDWKNKILKKEINEVLYIENTRWLPDFQILYLESLTDKPVETGHLPLADQVLYQTFHETTLPTILRNFDRTSLAHGVEIRMPFMDWRLVTYIFSLPLESKIGGGFTKKILRDAMQGIIPEGIRQRTLKIGFSAPLYEWFSGELKEYLLDTVCSQSFLQSPLWNGKLIANFVAQRVKNNTWDRYECTQIWKYLNAHILMNQQSWQIKKQEIAQLDLQS</sequence>
<evidence type="ECO:0000256" key="5">
    <source>
        <dbReference type="ARBA" id="ARBA00022840"/>
    </source>
</evidence>
<feature type="binding site" evidence="9">
    <location>
        <position position="308"/>
    </location>
    <ligand>
        <name>ATP</name>
        <dbReference type="ChEBI" id="CHEBI:30616"/>
    </ligand>
</feature>
<dbReference type="STRING" id="1003.SAMN04488541_103725"/>
<comment type="pathway">
    <text evidence="1">Amino-acid biosynthesis; L-asparagine biosynthesis; L-asparagine from L-aspartate (L-Gln route): step 1/1.</text>
</comment>
<dbReference type="SUPFAM" id="SSF56235">
    <property type="entry name" value="N-terminal nucleophile aminohydrolases (Ntn hydrolases)"/>
    <property type="match status" value="1"/>
</dbReference>
<dbReference type="CDD" id="cd01991">
    <property type="entry name" value="Asn_synthase_B_C"/>
    <property type="match status" value="1"/>
</dbReference>
<dbReference type="Gene3D" id="3.60.20.10">
    <property type="entry name" value="Glutamine Phosphoribosylpyrophosphate, subunit 1, domain 1"/>
    <property type="match status" value="1"/>
</dbReference>
<dbReference type="InterPro" id="IPR029055">
    <property type="entry name" value="Ntn_hydrolases_N"/>
</dbReference>
<keyword evidence="8" id="KW-0061">Asparagine biosynthesis</keyword>
<dbReference type="OrthoDB" id="9763290at2"/>